<sequence length="331" mass="38156">MNKKIKILLSSIAPVLTMPLVAGACTSRNYNNQKEELTKLKTELDKVSSEIKTLEAKADANDTNSQTYKELTSKKEIHLELIKKYEELNKEFKSTEREFFLDQFVNAYYFALKTLAGKDITNADLVYYSLVTPIVERESVKESSQAKYAMFYVSKALKAIEQKSVFALNGLKANEKYDEYKTKQSALVEEIKSKINEISLMSTNSVENIKNIYEKGLTTFEELSTKLKNELNLDAKNVSKLENIKQNLSTFKTAFEAKYTTDEQLQDKFNDKYVTDIFKFMNDLDKTKRNGVGYIKYPESLKELSNEQISLIKDSLLSVEKNINSFVEWFR</sequence>
<accession>A0A449B560</accession>
<keyword evidence="4" id="KW-1185">Reference proteome</keyword>
<evidence type="ECO:0000313" key="4">
    <source>
        <dbReference type="Proteomes" id="UP000290243"/>
    </source>
</evidence>
<reference evidence="3 4" key="1">
    <citation type="submission" date="2019-01" db="EMBL/GenBank/DDBJ databases">
        <authorList>
            <consortium name="Pathogen Informatics"/>
        </authorList>
    </citation>
    <scope>NUCLEOTIDE SEQUENCE [LARGE SCALE GENOMIC DNA]</scope>
    <source>
        <strain evidence="3 4">NCTC10168</strain>
    </source>
</reference>
<organism evidence="3 4">
    <name type="scientific">Mycoplasmopsis maculosa</name>
    <dbReference type="NCBI Taxonomy" id="114885"/>
    <lineage>
        <taxon>Bacteria</taxon>
        <taxon>Bacillati</taxon>
        <taxon>Mycoplasmatota</taxon>
        <taxon>Mycoplasmoidales</taxon>
        <taxon>Metamycoplasmataceae</taxon>
        <taxon>Mycoplasmopsis</taxon>
    </lineage>
</organism>
<dbReference type="RefSeq" id="WP_129647034.1">
    <property type="nucleotide sequence ID" value="NZ_LR215037.1"/>
</dbReference>
<evidence type="ECO:0008006" key="5">
    <source>
        <dbReference type="Google" id="ProtNLM"/>
    </source>
</evidence>
<evidence type="ECO:0000313" key="3">
    <source>
        <dbReference type="EMBL" id="VEU75706.1"/>
    </source>
</evidence>
<proteinExistence type="predicted"/>
<evidence type="ECO:0000256" key="1">
    <source>
        <dbReference type="SAM" id="Coils"/>
    </source>
</evidence>
<gene>
    <name evidence="3" type="ORF">NCTC10168_00639</name>
</gene>
<protein>
    <recommendedName>
        <fullName evidence="5">Lipoprotein</fullName>
    </recommendedName>
</protein>
<feature type="chain" id="PRO_5019066916" description="Lipoprotein" evidence="2">
    <location>
        <begin position="25"/>
        <end position="331"/>
    </location>
</feature>
<feature type="signal peptide" evidence="2">
    <location>
        <begin position="1"/>
        <end position="24"/>
    </location>
</feature>
<keyword evidence="2" id="KW-0732">Signal</keyword>
<dbReference type="PROSITE" id="PS51257">
    <property type="entry name" value="PROKAR_LIPOPROTEIN"/>
    <property type="match status" value="1"/>
</dbReference>
<dbReference type="KEGG" id="mmau:NCTC10168_00639"/>
<feature type="coiled-coil region" evidence="1">
    <location>
        <begin position="30"/>
        <end position="98"/>
    </location>
</feature>
<keyword evidence="1" id="KW-0175">Coiled coil</keyword>
<evidence type="ECO:0000256" key="2">
    <source>
        <dbReference type="SAM" id="SignalP"/>
    </source>
</evidence>
<dbReference type="EMBL" id="LR215037">
    <property type="protein sequence ID" value="VEU75706.1"/>
    <property type="molecule type" value="Genomic_DNA"/>
</dbReference>
<dbReference type="Proteomes" id="UP000290243">
    <property type="component" value="Chromosome"/>
</dbReference>
<dbReference type="AlphaFoldDB" id="A0A449B560"/>
<name>A0A449B560_9BACT</name>